<evidence type="ECO:0000313" key="3">
    <source>
        <dbReference type="Proteomes" id="UP000192393"/>
    </source>
</evidence>
<sequence length="164" mass="19026">MKKSLALILFVLSIFASQISYAQEMNLEEYEIYIGDTLISKSDFIKNSKTLSAEKSQKIQFKPISNGDKKAYYINGNVYSIGKIKNLKENGTWEYWHINGKKAREGDFVDGKPNGRHKYWYENGNLRGIGNWNNGVYDGEWEMYNEDGKKIVQIYKDGKLIEEK</sequence>
<dbReference type="OrthoDB" id="8536728at2"/>
<reference evidence="2 3" key="1">
    <citation type="submission" date="2017-04" db="EMBL/GenBank/DDBJ databases">
        <authorList>
            <person name="Afonso C.L."/>
            <person name="Miller P.J."/>
            <person name="Scott M.A."/>
            <person name="Spackman E."/>
            <person name="Goraichik I."/>
            <person name="Dimitrov K.M."/>
            <person name="Suarez D.L."/>
            <person name="Swayne D.E."/>
        </authorList>
    </citation>
    <scope>NUCLEOTIDE SEQUENCE [LARGE SCALE GENOMIC DNA]</scope>
    <source>
        <strain evidence="2 3">CGMCC 1.12708</strain>
    </source>
</reference>
<protein>
    <submittedName>
        <fullName evidence="2">MORN repeat variant</fullName>
    </submittedName>
</protein>
<dbReference type="InterPro" id="IPR011652">
    <property type="entry name" value="MORN_2"/>
</dbReference>
<evidence type="ECO:0000313" key="2">
    <source>
        <dbReference type="EMBL" id="SMC60350.1"/>
    </source>
</evidence>
<dbReference type="STRING" id="1434700.SAMN06296427_104187"/>
<dbReference type="RefSeq" id="WP_084017100.1">
    <property type="nucleotide sequence ID" value="NZ_FWXS01000004.1"/>
</dbReference>
<evidence type="ECO:0000256" key="1">
    <source>
        <dbReference type="SAM" id="SignalP"/>
    </source>
</evidence>
<keyword evidence="1" id="KW-0732">Signal</keyword>
<dbReference type="AlphaFoldDB" id="A0A1W2AIG4"/>
<gene>
    <name evidence="2" type="ORF">SAMN06296427_104187</name>
</gene>
<dbReference type="Pfam" id="PF07661">
    <property type="entry name" value="MORN_2"/>
    <property type="match status" value="2"/>
</dbReference>
<proteinExistence type="predicted"/>
<dbReference type="EMBL" id="FWXS01000004">
    <property type="protein sequence ID" value="SMC60350.1"/>
    <property type="molecule type" value="Genomic_DNA"/>
</dbReference>
<organism evidence="2 3">
    <name type="scientific">Moheibacter sediminis</name>
    <dbReference type="NCBI Taxonomy" id="1434700"/>
    <lineage>
        <taxon>Bacteria</taxon>
        <taxon>Pseudomonadati</taxon>
        <taxon>Bacteroidota</taxon>
        <taxon>Flavobacteriia</taxon>
        <taxon>Flavobacteriales</taxon>
        <taxon>Weeksellaceae</taxon>
        <taxon>Moheibacter</taxon>
    </lineage>
</organism>
<keyword evidence="3" id="KW-1185">Reference proteome</keyword>
<feature type="chain" id="PRO_5010712532" evidence="1">
    <location>
        <begin position="23"/>
        <end position="164"/>
    </location>
</feature>
<dbReference type="Proteomes" id="UP000192393">
    <property type="component" value="Unassembled WGS sequence"/>
</dbReference>
<feature type="signal peptide" evidence="1">
    <location>
        <begin position="1"/>
        <end position="22"/>
    </location>
</feature>
<dbReference type="Gene3D" id="3.90.930.1">
    <property type="match status" value="1"/>
</dbReference>
<name>A0A1W2AIG4_9FLAO</name>
<accession>A0A1W2AIG4</accession>
<dbReference type="SUPFAM" id="SSF82185">
    <property type="entry name" value="Histone H3 K4-specific methyltransferase SET7/9 N-terminal domain"/>
    <property type="match status" value="1"/>
</dbReference>